<keyword evidence="1" id="KW-0472">Membrane</keyword>
<keyword evidence="3" id="KW-1185">Reference proteome</keyword>
<protein>
    <submittedName>
        <fullName evidence="2">Uncharacterized protein</fullName>
    </submittedName>
</protein>
<feature type="transmembrane region" description="Helical" evidence="1">
    <location>
        <begin position="293"/>
        <end position="311"/>
    </location>
</feature>
<organism evidence="2 3">
    <name type="scientific">Paractinoplanes deccanensis</name>
    <dbReference type="NCBI Taxonomy" id="113561"/>
    <lineage>
        <taxon>Bacteria</taxon>
        <taxon>Bacillati</taxon>
        <taxon>Actinomycetota</taxon>
        <taxon>Actinomycetes</taxon>
        <taxon>Micromonosporales</taxon>
        <taxon>Micromonosporaceae</taxon>
        <taxon>Paractinoplanes</taxon>
    </lineage>
</organism>
<proteinExistence type="predicted"/>
<feature type="transmembrane region" description="Helical" evidence="1">
    <location>
        <begin position="424"/>
        <end position="445"/>
    </location>
</feature>
<name>A0ABQ3YIK2_9ACTN</name>
<dbReference type="Proteomes" id="UP000609879">
    <property type="component" value="Unassembled WGS sequence"/>
</dbReference>
<feature type="transmembrane region" description="Helical" evidence="1">
    <location>
        <begin position="91"/>
        <end position="109"/>
    </location>
</feature>
<keyword evidence="1" id="KW-0812">Transmembrane</keyword>
<accession>A0ABQ3YIK2</accession>
<feature type="transmembrane region" description="Helical" evidence="1">
    <location>
        <begin position="270"/>
        <end position="287"/>
    </location>
</feature>
<feature type="transmembrane region" description="Helical" evidence="1">
    <location>
        <begin position="212"/>
        <end position="231"/>
    </location>
</feature>
<sequence length="619" mass="67441">MTAFALASPRRGAEEPAGAAPVRPLGLALRWLPLAGAPVALLAVRGLDVDDLGDYGLPPELPLAWYVALAVLTAGAGVTLAGREFDRRRSAAYLTGLVAVLYGTVLVAADVPRYPWVYKHIGVTRYIDLHGSVDWSIDIYHRWPGFFSLGAYASWLGGTPDPTAWVGWAEPVLCLLNALLVVSTVGAITGRARAGWGAATIFVAANWVGQTYYAPQAFGFLLTLAVYAVLLRHLRRPSLSRPGGVAESLAIRAVGGSVEETQLMPRPQPVWRPAYAITLVLFLFAVIVASHQLTPYMTVFGVGALVVLGGVRVWWLPIAMLAIALGYLGIHLDYINDNFGVFSSIDPFSNMQHSTLYDFAPVAGKVFNDYAGYALTGLLAVLSVLGAVTMLRRRLARQAMLLLFLAAAPCVLIFGQNYGGEATLRVLLFSIPWAGGLAFAALDPWLAGGTRRRLRLVLRQPVVLLLLVALFVPSFYGKDELNIVGTDEVDAANWFYATTPPGSVLMMCGPGFPVRVGATYNQYRGPKTDDDPNLLRTDVLRDRPLGSRQDVDIVVSLIRQYSRSGYLVFARSSIRYAHVYQLVPDGELRNLERAVARSGRFTLAYRNDSVRIYRWEASS</sequence>
<feature type="transmembrane region" description="Helical" evidence="1">
    <location>
        <begin position="370"/>
        <end position="388"/>
    </location>
</feature>
<evidence type="ECO:0000256" key="1">
    <source>
        <dbReference type="SAM" id="Phobius"/>
    </source>
</evidence>
<feature type="transmembrane region" description="Helical" evidence="1">
    <location>
        <begin position="457"/>
        <end position="476"/>
    </location>
</feature>
<dbReference type="EMBL" id="BOMI01000178">
    <property type="protein sequence ID" value="GID79835.1"/>
    <property type="molecule type" value="Genomic_DNA"/>
</dbReference>
<evidence type="ECO:0000313" key="3">
    <source>
        <dbReference type="Proteomes" id="UP000609879"/>
    </source>
</evidence>
<keyword evidence="1" id="KW-1133">Transmembrane helix</keyword>
<feature type="transmembrane region" description="Helical" evidence="1">
    <location>
        <begin position="63"/>
        <end position="82"/>
    </location>
</feature>
<feature type="transmembrane region" description="Helical" evidence="1">
    <location>
        <begin position="400"/>
        <end position="418"/>
    </location>
</feature>
<reference evidence="2 3" key="1">
    <citation type="submission" date="2021-01" db="EMBL/GenBank/DDBJ databases">
        <title>Whole genome shotgun sequence of Actinoplanes deccanensis NBRC 13994.</title>
        <authorList>
            <person name="Komaki H."/>
            <person name="Tamura T."/>
        </authorList>
    </citation>
    <scope>NUCLEOTIDE SEQUENCE [LARGE SCALE GENOMIC DNA]</scope>
    <source>
        <strain evidence="2 3">NBRC 13994</strain>
    </source>
</reference>
<dbReference type="RefSeq" id="WP_203776451.1">
    <property type="nucleotide sequence ID" value="NZ_BAAABO010000055.1"/>
</dbReference>
<comment type="caution">
    <text evidence="2">The sequence shown here is derived from an EMBL/GenBank/DDBJ whole genome shotgun (WGS) entry which is preliminary data.</text>
</comment>
<gene>
    <name evidence="2" type="ORF">Ade02nite_84760</name>
</gene>
<feature type="transmembrane region" description="Helical" evidence="1">
    <location>
        <begin position="318"/>
        <end position="335"/>
    </location>
</feature>
<evidence type="ECO:0000313" key="2">
    <source>
        <dbReference type="EMBL" id="GID79835.1"/>
    </source>
</evidence>